<gene>
    <name evidence="1" type="ORF">NIASO_03535</name>
</gene>
<reference evidence="1 2" key="1">
    <citation type="submission" date="2013-12" db="EMBL/GenBank/DDBJ databases">
        <authorList>
            <consortium name="DOE Joint Genome Institute"/>
            <person name="Eisen J."/>
            <person name="Huntemann M."/>
            <person name="Han J."/>
            <person name="Chen A."/>
            <person name="Kyrpides N."/>
            <person name="Mavromatis K."/>
            <person name="Markowitz V."/>
            <person name="Palaniappan K."/>
            <person name="Ivanova N."/>
            <person name="Schaumberg A."/>
            <person name="Pati A."/>
            <person name="Liolios K."/>
            <person name="Nordberg H.P."/>
            <person name="Cantor M.N."/>
            <person name="Hua S.X."/>
            <person name="Woyke T."/>
        </authorList>
    </citation>
    <scope>NUCLEOTIDE SEQUENCE [LARGE SCALE GENOMIC DNA]</scope>
    <source>
        <strain evidence="2">DSM 19437</strain>
    </source>
</reference>
<accession>W0F776</accession>
<proteinExistence type="predicted"/>
<dbReference type="HOGENOM" id="CLU_2539102_0_0_10"/>
<evidence type="ECO:0000313" key="2">
    <source>
        <dbReference type="Proteomes" id="UP000003586"/>
    </source>
</evidence>
<dbReference type="KEGG" id="nso:NIASO_03535"/>
<dbReference type="Proteomes" id="UP000003586">
    <property type="component" value="Chromosome"/>
</dbReference>
<dbReference type="AlphaFoldDB" id="W0F776"/>
<keyword evidence="2" id="KW-1185">Reference proteome</keyword>
<dbReference type="STRING" id="929713.NIASO_03535"/>
<organism evidence="1 2">
    <name type="scientific">Niabella soli DSM 19437</name>
    <dbReference type="NCBI Taxonomy" id="929713"/>
    <lineage>
        <taxon>Bacteria</taxon>
        <taxon>Pseudomonadati</taxon>
        <taxon>Bacteroidota</taxon>
        <taxon>Chitinophagia</taxon>
        <taxon>Chitinophagales</taxon>
        <taxon>Chitinophagaceae</taxon>
        <taxon>Niabella</taxon>
    </lineage>
</organism>
<dbReference type="EMBL" id="CP007035">
    <property type="protein sequence ID" value="AHF17196.1"/>
    <property type="molecule type" value="Genomic_DNA"/>
</dbReference>
<protein>
    <submittedName>
        <fullName evidence="1">Uncharacterized protein</fullName>
    </submittedName>
</protein>
<sequence>MYEKFIFNKETLNSERVAMAPGEPGVCSVAVMKPIGSPASAGPRKYETPRESNRPSHIFYKHAAPAGAENISLSYTFLFKDKI</sequence>
<evidence type="ECO:0000313" key="1">
    <source>
        <dbReference type="EMBL" id="AHF17196.1"/>
    </source>
</evidence>
<name>W0F776_9BACT</name>